<sequence length="52" mass="5987">MCSSHLSCKTFQVMILFRLDSLDWQVSDIFCLPDINVNYIMTDTTSIISIVQ</sequence>
<organism evidence="1 2">
    <name type="scientific">Lupinus albus</name>
    <name type="common">White lupine</name>
    <name type="synonym">Lupinus termis</name>
    <dbReference type="NCBI Taxonomy" id="3870"/>
    <lineage>
        <taxon>Eukaryota</taxon>
        <taxon>Viridiplantae</taxon>
        <taxon>Streptophyta</taxon>
        <taxon>Embryophyta</taxon>
        <taxon>Tracheophyta</taxon>
        <taxon>Spermatophyta</taxon>
        <taxon>Magnoliopsida</taxon>
        <taxon>eudicotyledons</taxon>
        <taxon>Gunneridae</taxon>
        <taxon>Pentapetalae</taxon>
        <taxon>rosids</taxon>
        <taxon>fabids</taxon>
        <taxon>Fabales</taxon>
        <taxon>Fabaceae</taxon>
        <taxon>Papilionoideae</taxon>
        <taxon>50 kb inversion clade</taxon>
        <taxon>genistoids sensu lato</taxon>
        <taxon>core genistoids</taxon>
        <taxon>Genisteae</taxon>
        <taxon>Lupinus</taxon>
    </lineage>
</organism>
<evidence type="ECO:0000313" key="2">
    <source>
        <dbReference type="Proteomes" id="UP000447434"/>
    </source>
</evidence>
<dbReference type="EMBL" id="WOCE01000006">
    <property type="protein sequence ID" value="KAE9611978.1"/>
    <property type="molecule type" value="Genomic_DNA"/>
</dbReference>
<accession>A0A6A4QD97</accession>
<dbReference type="AlphaFoldDB" id="A0A6A4QD97"/>
<gene>
    <name evidence="1" type="ORF">Lalb_Chr06g0168141</name>
</gene>
<reference evidence="2" key="1">
    <citation type="journal article" date="2020" name="Nat. Commun.">
        <title>Genome sequence of the cluster root forming white lupin.</title>
        <authorList>
            <person name="Hufnagel B."/>
            <person name="Marques A."/>
            <person name="Soriano A."/>
            <person name="Marques L."/>
            <person name="Divol F."/>
            <person name="Doumas P."/>
            <person name="Sallet E."/>
            <person name="Mancinotti D."/>
            <person name="Carrere S."/>
            <person name="Marande W."/>
            <person name="Arribat S."/>
            <person name="Keller J."/>
            <person name="Huneau C."/>
            <person name="Blein T."/>
            <person name="Aime D."/>
            <person name="Laguerre M."/>
            <person name="Taylor J."/>
            <person name="Schubert V."/>
            <person name="Nelson M."/>
            <person name="Geu-Flores F."/>
            <person name="Crespi M."/>
            <person name="Gallardo-Guerrero K."/>
            <person name="Delaux P.-M."/>
            <person name="Salse J."/>
            <person name="Berges H."/>
            <person name="Guyot R."/>
            <person name="Gouzy J."/>
            <person name="Peret B."/>
        </authorList>
    </citation>
    <scope>NUCLEOTIDE SEQUENCE [LARGE SCALE GENOMIC DNA]</scope>
    <source>
        <strain evidence="2">cv. Amiga</strain>
    </source>
</reference>
<comment type="caution">
    <text evidence="1">The sequence shown here is derived from an EMBL/GenBank/DDBJ whole genome shotgun (WGS) entry which is preliminary data.</text>
</comment>
<name>A0A6A4QD97_LUPAL</name>
<protein>
    <submittedName>
        <fullName evidence="1">Uncharacterized protein</fullName>
    </submittedName>
</protein>
<proteinExistence type="predicted"/>
<keyword evidence="2" id="KW-1185">Reference proteome</keyword>
<dbReference type="Proteomes" id="UP000447434">
    <property type="component" value="Chromosome 6"/>
</dbReference>
<evidence type="ECO:0000313" key="1">
    <source>
        <dbReference type="EMBL" id="KAE9611978.1"/>
    </source>
</evidence>